<dbReference type="InterPro" id="IPR008523">
    <property type="entry name" value="DUF805"/>
</dbReference>
<dbReference type="EMBL" id="JBHRVV010000001">
    <property type="protein sequence ID" value="MFC3459011.1"/>
    <property type="molecule type" value="Genomic_DNA"/>
</dbReference>
<gene>
    <name evidence="2" type="ORF">ACFOPH_12280</name>
</gene>
<dbReference type="Proteomes" id="UP001595665">
    <property type="component" value="Unassembled WGS sequence"/>
</dbReference>
<protein>
    <submittedName>
        <fullName evidence="2">DUF805 domain-containing protein</fullName>
    </submittedName>
</protein>
<feature type="transmembrane region" description="Helical" evidence="1">
    <location>
        <begin position="26"/>
        <end position="43"/>
    </location>
</feature>
<dbReference type="RefSeq" id="WP_312551400.1">
    <property type="nucleotide sequence ID" value="NZ_JBHRVV010000001.1"/>
</dbReference>
<name>A0ABV7PII5_9BURK</name>
<evidence type="ECO:0000256" key="1">
    <source>
        <dbReference type="SAM" id="Phobius"/>
    </source>
</evidence>
<keyword evidence="1" id="KW-0472">Membrane</keyword>
<reference evidence="3" key="1">
    <citation type="journal article" date="2019" name="Int. J. Syst. Evol. Microbiol.">
        <title>The Global Catalogue of Microorganisms (GCM) 10K type strain sequencing project: providing services to taxonomists for standard genome sequencing and annotation.</title>
        <authorList>
            <consortium name="The Broad Institute Genomics Platform"/>
            <consortium name="The Broad Institute Genome Sequencing Center for Infectious Disease"/>
            <person name="Wu L."/>
            <person name="Ma J."/>
        </authorList>
    </citation>
    <scope>NUCLEOTIDE SEQUENCE [LARGE SCALE GENOMIC DNA]</scope>
    <source>
        <strain evidence="3">CCM 7480</strain>
    </source>
</reference>
<keyword evidence="3" id="KW-1185">Reference proteome</keyword>
<organism evidence="2 3">
    <name type="scientific">Massilia haematophila</name>
    <dbReference type="NCBI Taxonomy" id="457923"/>
    <lineage>
        <taxon>Bacteria</taxon>
        <taxon>Pseudomonadati</taxon>
        <taxon>Pseudomonadota</taxon>
        <taxon>Betaproteobacteria</taxon>
        <taxon>Burkholderiales</taxon>
        <taxon>Oxalobacteraceae</taxon>
        <taxon>Telluria group</taxon>
        <taxon>Massilia</taxon>
    </lineage>
</organism>
<sequence length="111" mass="12783">MTFTESIEQCFKKYATFDGTASRSEYWWFFLFIVVGNFGLSLISDGLSMLFSIATLIPNIAAATRRLHDTDRSGWWQLIWFVPIVGWIILIVFLAQEPRPNRYGVVSRVIA</sequence>
<proteinExistence type="predicted"/>
<keyword evidence="1" id="KW-0812">Transmembrane</keyword>
<keyword evidence="1" id="KW-1133">Transmembrane helix</keyword>
<dbReference type="PANTHER" id="PTHR34980:SF2">
    <property type="entry name" value="INNER MEMBRANE PROTEIN YHAH-RELATED"/>
    <property type="match status" value="1"/>
</dbReference>
<evidence type="ECO:0000313" key="3">
    <source>
        <dbReference type="Proteomes" id="UP001595665"/>
    </source>
</evidence>
<feature type="transmembrane region" description="Helical" evidence="1">
    <location>
        <begin position="74"/>
        <end position="95"/>
    </location>
</feature>
<accession>A0ABV7PII5</accession>
<dbReference type="PANTHER" id="PTHR34980">
    <property type="entry name" value="INNER MEMBRANE PROTEIN-RELATED-RELATED"/>
    <property type="match status" value="1"/>
</dbReference>
<evidence type="ECO:0000313" key="2">
    <source>
        <dbReference type="EMBL" id="MFC3459011.1"/>
    </source>
</evidence>
<comment type="caution">
    <text evidence="2">The sequence shown here is derived from an EMBL/GenBank/DDBJ whole genome shotgun (WGS) entry which is preliminary data.</text>
</comment>
<dbReference type="Pfam" id="PF05656">
    <property type="entry name" value="DUF805"/>
    <property type="match status" value="1"/>
</dbReference>